<dbReference type="Pfam" id="PF13558">
    <property type="entry name" value="SbcC_Walker_B"/>
    <property type="match status" value="1"/>
</dbReference>
<evidence type="ECO:0000256" key="3">
    <source>
        <dbReference type="ARBA" id="ARBA00013368"/>
    </source>
</evidence>
<gene>
    <name evidence="15" type="ORF">NXS11_00520</name>
</gene>
<dbReference type="SUPFAM" id="SSF52540">
    <property type="entry name" value="P-loop containing nucleoside triphosphate hydrolases"/>
    <property type="match status" value="1"/>
</dbReference>
<comment type="caution">
    <text evidence="15">The sequence shown here is derived from an EMBL/GenBank/DDBJ whole genome shotgun (WGS) entry which is preliminary data.</text>
</comment>
<dbReference type="Pfam" id="PF13476">
    <property type="entry name" value="AAA_23"/>
    <property type="match status" value="1"/>
</dbReference>
<dbReference type="InterPro" id="IPR053380">
    <property type="entry name" value="SbcCD_Nuclease_C"/>
</dbReference>
<evidence type="ECO:0000256" key="12">
    <source>
        <dbReference type="ARBA" id="ARBA00023172"/>
    </source>
</evidence>
<evidence type="ECO:0000313" key="15">
    <source>
        <dbReference type="EMBL" id="MCS4485369.1"/>
    </source>
</evidence>
<evidence type="ECO:0000256" key="11">
    <source>
        <dbReference type="ARBA" id="ARBA00023054"/>
    </source>
</evidence>
<feature type="coiled-coil region" evidence="13">
    <location>
        <begin position="537"/>
        <end position="564"/>
    </location>
</feature>
<dbReference type="NCBIfam" id="NF041751">
    <property type="entry name" value="sbcc_Staph"/>
    <property type="match status" value="1"/>
</dbReference>
<dbReference type="InterPro" id="IPR027417">
    <property type="entry name" value="P-loop_NTPase"/>
</dbReference>
<dbReference type="RefSeq" id="WP_259197759.1">
    <property type="nucleotide sequence ID" value="NZ_JANUXY010000001.1"/>
</dbReference>
<evidence type="ECO:0000256" key="8">
    <source>
        <dbReference type="ARBA" id="ARBA00022801"/>
    </source>
</evidence>
<name>A0ABT2EYW7_9STAP</name>
<dbReference type="Gene3D" id="3.40.50.300">
    <property type="entry name" value="P-loop containing nucleotide triphosphate hydrolases"/>
    <property type="match status" value="2"/>
</dbReference>
<keyword evidence="4" id="KW-0235">DNA replication</keyword>
<feature type="coiled-coil region" evidence="13">
    <location>
        <begin position="433"/>
        <end position="487"/>
    </location>
</feature>
<evidence type="ECO:0000256" key="5">
    <source>
        <dbReference type="ARBA" id="ARBA00022722"/>
    </source>
</evidence>
<evidence type="ECO:0000256" key="4">
    <source>
        <dbReference type="ARBA" id="ARBA00022705"/>
    </source>
</evidence>
<keyword evidence="12" id="KW-0233">DNA recombination</keyword>
<keyword evidence="6" id="KW-0547">Nucleotide-binding</keyword>
<evidence type="ECO:0000313" key="16">
    <source>
        <dbReference type="Proteomes" id="UP001205609"/>
    </source>
</evidence>
<evidence type="ECO:0000256" key="7">
    <source>
        <dbReference type="ARBA" id="ARBA00022759"/>
    </source>
</evidence>
<sequence length="1010" mass="117244">MKPISLHLENFGPFVDEVIDFSKIHDNQLFLISGKTGSGKTMIFDGIVFALYGQASTEKREVKDLRSQFADPKKPLKVTFEFEVCGKRYKVIRTAAFTKPGNKSETNPTLEVYVYDGKRYVLTESKLNEGRQYLLTLLQLKQDQFRQLFILPQGEFKRFLVSKTTDKQTILRTLFNTQLYEYLSRELHTKTKDIKEDIEKRQIRIKEHWSNLATFDNEMLQGYQSLTSEQHDRLLEVLPLYQTIGQKVVRELEEATNQMNDKVQKLKKQKAQQEERIELEKEYQKYINEIEELEAEKPKIRQLEAQLNRITESKVAVRLYQDQTNACVQLSQYEKQVQRFTASLAMRQQDLNALQEQQGQLTAKEEAIAKQRTFVENTRYFYQNESQYQASKEKRQRDKQDLASLDKKLHGFSKEYDDLKLSLNGQEVDFNKENELSDQLLVLSQEVEAMKQAQKYATKAAEFKQAITKTKAIIQELKATIAEKQQQVHHITSHDQVVLNHEAAVHILRDTLKSGEPCPVCRQIVHNSVDGSSVADLKLQQEQNEVLEKEIQDAREQVIENQTSLKYYEQAYEEVADVVFDNAQFDKKQREVESMTKARDTLRASNQHLVKVNQRIEKLEKTINQVKNEMTLKSQQLSKYDEALEQFEKQTGYTDIQKFVAAYAERLKKIKDYDEEVRTLQEKIQQTEREIDEETSQRKTARAFYEKEQDKIKQLKIELQTELTRLKLKDIDDLKQVISEVPLEVEIKDKISHHNKAYHLSLNKQSEIQQKLEKIEVLDVEVLETDCAELTTVYNETLKQFNQAEMKLKDNEEKCHAIKKQIQQLKGQLETQSELVNLSEILTGNNHKKLSLENYVLTYYLDQILIQANKRLLNMTGNRYQLVRGEKRGNGYSGLEIAVFDYYANQSRAITSLSGGETFQASLALALGLSEIVQNEQGGISLDAMFVDEGFGTLDQETLETALDTLIQLQSSGRLVGIISHVTELKERIPVVLEVLSDNYQSHTKLLIRE</sequence>
<keyword evidence="16" id="KW-1185">Reference proteome</keyword>
<dbReference type="PANTHER" id="PTHR32114">
    <property type="entry name" value="ABC TRANSPORTER ABCH.3"/>
    <property type="match status" value="1"/>
</dbReference>
<feature type="domain" description="Rad50/SbcC-type AAA" evidence="14">
    <location>
        <begin position="5"/>
        <end position="211"/>
    </location>
</feature>
<feature type="coiled-coil region" evidence="13">
    <location>
        <begin position="794"/>
        <end position="835"/>
    </location>
</feature>
<proteinExistence type="inferred from homology"/>
<keyword evidence="5" id="KW-0540">Nuclease</keyword>
<evidence type="ECO:0000256" key="2">
    <source>
        <dbReference type="ARBA" id="ARBA00011322"/>
    </source>
</evidence>
<feature type="coiled-coil region" evidence="13">
    <location>
        <begin position="249"/>
        <end position="310"/>
    </location>
</feature>
<evidence type="ECO:0000256" key="6">
    <source>
        <dbReference type="ARBA" id="ARBA00022741"/>
    </source>
</evidence>
<dbReference type="Proteomes" id="UP001205609">
    <property type="component" value="Unassembled WGS sequence"/>
</dbReference>
<organism evidence="15 16">
    <name type="scientific">Staphylococcus americanisciuri</name>
    <dbReference type="NCBI Taxonomy" id="2973940"/>
    <lineage>
        <taxon>Bacteria</taxon>
        <taxon>Bacillati</taxon>
        <taxon>Bacillota</taxon>
        <taxon>Bacilli</taxon>
        <taxon>Bacillales</taxon>
        <taxon>Staphylococcaceae</taxon>
        <taxon>Staphylococcus</taxon>
    </lineage>
</organism>
<keyword evidence="8" id="KW-0378">Hydrolase</keyword>
<feature type="coiled-coil region" evidence="13">
    <location>
        <begin position="602"/>
        <end position="725"/>
    </location>
</feature>
<dbReference type="EMBL" id="JANUXY010000001">
    <property type="protein sequence ID" value="MCS4485369.1"/>
    <property type="molecule type" value="Genomic_DNA"/>
</dbReference>
<dbReference type="InterPro" id="IPR038729">
    <property type="entry name" value="Rad50/SbcC_AAA"/>
</dbReference>
<evidence type="ECO:0000256" key="13">
    <source>
        <dbReference type="SAM" id="Coils"/>
    </source>
</evidence>
<protein>
    <recommendedName>
        <fullName evidence="3">Nuclease SbcCD subunit C</fullName>
    </recommendedName>
</protein>
<evidence type="ECO:0000259" key="14">
    <source>
        <dbReference type="Pfam" id="PF13476"/>
    </source>
</evidence>
<evidence type="ECO:0000256" key="9">
    <source>
        <dbReference type="ARBA" id="ARBA00022839"/>
    </source>
</evidence>
<dbReference type="PANTHER" id="PTHR32114:SF2">
    <property type="entry name" value="ABC TRANSPORTER ABCH.3"/>
    <property type="match status" value="1"/>
</dbReference>
<evidence type="ECO:0000256" key="1">
    <source>
        <dbReference type="ARBA" id="ARBA00006930"/>
    </source>
</evidence>
<evidence type="ECO:0000256" key="10">
    <source>
        <dbReference type="ARBA" id="ARBA00022840"/>
    </source>
</evidence>
<keyword evidence="10" id="KW-0067">ATP-binding</keyword>
<accession>A0ABT2EYW7</accession>
<keyword evidence="11 13" id="KW-0175">Coiled coil</keyword>
<keyword evidence="9" id="KW-0269">Exonuclease</keyword>
<reference evidence="15 16" key="1">
    <citation type="journal article" date="2023" name="Int. J. Syst. Evol. Microbiol.">
        <title>Streptococcus sciuri sp. nov., Staphylococcus marylandisciuri sp. nov. and Staphylococcus americanisciuri sp. nov., isolated from faeces of eastern grey squirrel (Sciurus carolinensis).</title>
        <authorList>
            <person name="Volokhov D.V."/>
            <person name="Zagorodnyaya T.A."/>
            <person name="Furtak V.A."/>
            <person name="Nattanmai G."/>
            <person name="Randall L."/>
            <person name="Jose S."/>
            <person name="Gao Y."/>
            <person name="Eisenberg T."/>
            <person name="Delmonte P."/>
            <person name="Blom J."/>
            <person name="Mitchell K.K."/>
        </authorList>
    </citation>
    <scope>NUCLEOTIDE SEQUENCE [LARGE SCALE GENOMIC DNA]</scope>
    <source>
        <strain evidence="15 16">GRT3</strain>
    </source>
</reference>
<comment type="subunit">
    <text evidence="2">Heterodimer of SbcC and SbcD.</text>
</comment>
<comment type="similarity">
    <text evidence="1">Belongs to the SMC family. SbcC subfamily.</text>
</comment>
<keyword evidence="7" id="KW-0255">Endonuclease</keyword>